<reference evidence="3" key="1">
    <citation type="submission" date="2016-10" db="EMBL/GenBank/DDBJ databases">
        <authorList>
            <person name="Varghese N."/>
            <person name="Submissions S."/>
        </authorList>
    </citation>
    <scope>NUCLEOTIDE SEQUENCE [LARGE SCALE GENOMIC DNA]</scope>
    <source>
        <strain evidence="3">IBRC-M10078</strain>
    </source>
</reference>
<keyword evidence="1" id="KW-0812">Transmembrane</keyword>
<dbReference type="STRING" id="930152.SAMN05216565_10859"/>
<name>A0A1H0VY44_9BACI</name>
<feature type="transmembrane region" description="Helical" evidence="1">
    <location>
        <begin position="23"/>
        <end position="46"/>
    </location>
</feature>
<keyword evidence="1" id="KW-1133">Transmembrane helix</keyword>
<evidence type="ECO:0000313" key="3">
    <source>
        <dbReference type="Proteomes" id="UP000199159"/>
    </source>
</evidence>
<evidence type="ECO:0000256" key="1">
    <source>
        <dbReference type="SAM" id="Phobius"/>
    </source>
</evidence>
<evidence type="ECO:0000313" key="2">
    <source>
        <dbReference type="EMBL" id="SDP83231.1"/>
    </source>
</evidence>
<dbReference type="EMBL" id="FNJU01000008">
    <property type="protein sequence ID" value="SDP83231.1"/>
    <property type="molecule type" value="Genomic_DNA"/>
</dbReference>
<feature type="transmembrane region" description="Helical" evidence="1">
    <location>
        <begin position="77"/>
        <end position="98"/>
    </location>
</feature>
<dbReference type="Pfam" id="PF04854">
    <property type="entry name" value="DUF624"/>
    <property type="match status" value="1"/>
</dbReference>
<keyword evidence="1" id="KW-0472">Membrane</keyword>
<sequence>MDKIRERINDFCSMTIKLVYIQLLWLTFTLLGVVIIGIGPATYAMFTVMRQWIRGNKEISIFKTFFHSFRSEFKESFFFGIIYLVGGIILFVDLIYVQSPLLKGFLIIISFLYTVSLLYIYPILVHYEWQSMIQKLKCSILFGLSYLQYTLMLIVALAVVYFVLFMYPGVLTFFGISIGSYMIMFMANQVFKRIEMEAGVNKGVQLNEPLIKGGDQA</sequence>
<feature type="transmembrane region" description="Helical" evidence="1">
    <location>
        <begin position="139"/>
        <end position="164"/>
    </location>
</feature>
<dbReference type="AlphaFoldDB" id="A0A1H0VY44"/>
<gene>
    <name evidence="2" type="ORF">SAMN05216565_10859</name>
</gene>
<dbReference type="OrthoDB" id="2182676at2"/>
<proteinExistence type="predicted"/>
<keyword evidence="3" id="KW-1185">Reference proteome</keyword>
<organism evidence="2 3">
    <name type="scientific">Litchfieldia salsa</name>
    <dbReference type="NCBI Taxonomy" id="930152"/>
    <lineage>
        <taxon>Bacteria</taxon>
        <taxon>Bacillati</taxon>
        <taxon>Bacillota</taxon>
        <taxon>Bacilli</taxon>
        <taxon>Bacillales</taxon>
        <taxon>Bacillaceae</taxon>
        <taxon>Litchfieldia</taxon>
    </lineage>
</organism>
<dbReference type="InterPro" id="IPR006938">
    <property type="entry name" value="DUF624"/>
</dbReference>
<feature type="transmembrane region" description="Helical" evidence="1">
    <location>
        <begin position="104"/>
        <end position="127"/>
    </location>
</feature>
<dbReference type="Proteomes" id="UP000199159">
    <property type="component" value="Unassembled WGS sequence"/>
</dbReference>
<dbReference type="RefSeq" id="WP_090856202.1">
    <property type="nucleotide sequence ID" value="NZ_FNJU01000008.1"/>
</dbReference>
<protein>
    <submittedName>
        <fullName evidence="2">Uncharacterized membrane protein YesL</fullName>
    </submittedName>
</protein>
<feature type="transmembrane region" description="Helical" evidence="1">
    <location>
        <begin position="170"/>
        <end position="187"/>
    </location>
</feature>
<accession>A0A1H0VY44</accession>